<dbReference type="GO" id="GO:0005524">
    <property type="term" value="F:ATP binding"/>
    <property type="evidence" value="ECO:0007669"/>
    <property type="project" value="UniProtKB-KW"/>
</dbReference>
<feature type="modified residue" description="Phosphohistidine" evidence="16">
    <location>
        <position position="1143"/>
    </location>
</feature>
<dbReference type="InterPro" id="IPR003594">
    <property type="entry name" value="HATPase_dom"/>
</dbReference>
<feature type="transmembrane region" description="Helical" evidence="19">
    <location>
        <begin position="361"/>
        <end position="379"/>
    </location>
</feature>
<keyword evidence="18" id="KW-0175">Coiled coil</keyword>
<dbReference type="Pfam" id="PF00512">
    <property type="entry name" value="HisKA"/>
    <property type="match status" value="1"/>
</dbReference>
<evidence type="ECO:0000256" key="6">
    <source>
        <dbReference type="ARBA" id="ARBA00022679"/>
    </source>
</evidence>
<name>A0A1A8TBV7_9GAMM</name>
<feature type="coiled-coil region" evidence="18">
    <location>
        <begin position="512"/>
        <end position="550"/>
    </location>
</feature>
<dbReference type="SUPFAM" id="SSF55785">
    <property type="entry name" value="PYP-like sensor domain (PAS domain)"/>
    <property type="match status" value="1"/>
</dbReference>
<feature type="domain" description="Histidine kinase" evidence="20">
    <location>
        <begin position="557"/>
        <end position="778"/>
    </location>
</feature>
<dbReference type="Gene3D" id="3.30.450.20">
    <property type="entry name" value="PAS domain"/>
    <property type="match status" value="1"/>
</dbReference>
<keyword evidence="10" id="KW-0067">ATP-binding</keyword>
<dbReference type="SUPFAM" id="SSF52172">
    <property type="entry name" value="CheY-like"/>
    <property type="match status" value="2"/>
</dbReference>
<keyword evidence="5 17" id="KW-0597">Phosphoprotein</keyword>
<dbReference type="GO" id="GO:0000155">
    <property type="term" value="F:phosphorelay sensor kinase activity"/>
    <property type="evidence" value="ECO:0007669"/>
    <property type="project" value="InterPro"/>
</dbReference>
<dbReference type="InterPro" id="IPR008207">
    <property type="entry name" value="Sig_transdc_His_kin_Hpt_dom"/>
</dbReference>
<feature type="domain" description="Response regulatory" evidence="21">
    <location>
        <begin position="945"/>
        <end position="1061"/>
    </location>
</feature>
<evidence type="ECO:0000256" key="17">
    <source>
        <dbReference type="PROSITE-ProRule" id="PRU00169"/>
    </source>
</evidence>
<dbReference type="FunFam" id="1.10.287.130:FF:000002">
    <property type="entry name" value="Two-component osmosensing histidine kinase"/>
    <property type="match status" value="1"/>
</dbReference>
<dbReference type="InterPro" id="IPR000014">
    <property type="entry name" value="PAS"/>
</dbReference>
<dbReference type="FunFam" id="3.30.565.10:FF:000010">
    <property type="entry name" value="Sensor histidine kinase RcsC"/>
    <property type="match status" value="1"/>
</dbReference>
<dbReference type="InterPro" id="IPR036097">
    <property type="entry name" value="HisK_dim/P_sf"/>
</dbReference>
<dbReference type="PANTHER" id="PTHR45339:SF1">
    <property type="entry name" value="HYBRID SIGNAL TRANSDUCTION HISTIDINE KINASE J"/>
    <property type="match status" value="1"/>
</dbReference>
<dbReference type="Gene3D" id="1.20.120.160">
    <property type="entry name" value="HPT domain"/>
    <property type="match status" value="1"/>
</dbReference>
<evidence type="ECO:0000259" key="22">
    <source>
        <dbReference type="PROSITE" id="PS50894"/>
    </source>
</evidence>
<dbReference type="InterPro" id="IPR001789">
    <property type="entry name" value="Sig_transdc_resp-reg_receiver"/>
</dbReference>
<keyword evidence="24" id="KW-1185">Reference proteome</keyword>
<feature type="domain" description="HPt" evidence="22">
    <location>
        <begin position="1104"/>
        <end position="1195"/>
    </location>
</feature>
<dbReference type="PROSITE" id="PS50109">
    <property type="entry name" value="HIS_KIN"/>
    <property type="match status" value="1"/>
</dbReference>
<gene>
    <name evidence="23" type="primary">barA_3</name>
    <name evidence="23" type="ORF">MAQ5080_01465</name>
</gene>
<keyword evidence="6 23" id="KW-0808">Transferase</keyword>
<dbReference type="SUPFAM" id="SSF47226">
    <property type="entry name" value="Histidine-containing phosphotransfer domain, HPT domain"/>
    <property type="match status" value="1"/>
</dbReference>
<dbReference type="SMART" id="SM00387">
    <property type="entry name" value="HATPase_c"/>
    <property type="match status" value="1"/>
</dbReference>
<evidence type="ECO:0000256" key="5">
    <source>
        <dbReference type="ARBA" id="ARBA00022553"/>
    </source>
</evidence>
<evidence type="ECO:0000259" key="21">
    <source>
        <dbReference type="PROSITE" id="PS50110"/>
    </source>
</evidence>
<keyword evidence="12" id="KW-0902">Two-component regulatory system</keyword>
<dbReference type="SUPFAM" id="SSF47384">
    <property type="entry name" value="Homodimeric domain of signal transducing histidine kinase"/>
    <property type="match status" value="1"/>
</dbReference>
<dbReference type="Pfam" id="PF13188">
    <property type="entry name" value="PAS_8"/>
    <property type="match status" value="1"/>
</dbReference>
<keyword evidence="7 19" id="KW-0812">Transmembrane</keyword>
<evidence type="ECO:0000256" key="2">
    <source>
        <dbReference type="ARBA" id="ARBA00004651"/>
    </source>
</evidence>
<dbReference type="InterPro" id="IPR035965">
    <property type="entry name" value="PAS-like_dom_sf"/>
</dbReference>
<dbReference type="Pfam" id="PF02518">
    <property type="entry name" value="HATPase_c"/>
    <property type="match status" value="1"/>
</dbReference>
<dbReference type="SMART" id="SM00388">
    <property type="entry name" value="HisKA"/>
    <property type="match status" value="1"/>
</dbReference>
<evidence type="ECO:0000256" key="3">
    <source>
        <dbReference type="ARBA" id="ARBA00012438"/>
    </source>
</evidence>
<dbReference type="InterPro" id="IPR003661">
    <property type="entry name" value="HisK_dim/P_dom"/>
</dbReference>
<evidence type="ECO:0000256" key="1">
    <source>
        <dbReference type="ARBA" id="ARBA00000085"/>
    </source>
</evidence>
<comment type="subunit">
    <text evidence="14">At low DSF concentrations, interacts with RpfF.</text>
</comment>
<evidence type="ECO:0000256" key="4">
    <source>
        <dbReference type="ARBA" id="ARBA00022475"/>
    </source>
</evidence>
<dbReference type="OrthoDB" id="9810730at2"/>
<dbReference type="InterPro" id="IPR036641">
    <property type="entry name" value="HPT_dom_sf"/>
</dbReference>
<dbReference type="CDD" id="cd16922">
    <property type="entry name" value="HATPase_EvgS-ArcB-TorS-like"/>
    <property type="match status" value="1"/>
</dbReference>
<dbReference type="SMART" id="SM00073">
    <property type="entry name" value="HPT"/>
    <property type="match status" value="1"/>
</dbReference>
<evidence type="ECO:0000256" key="15">
    <source>
        <dbReference type="ARBA" id="ARBA00068150"/>
    </source>
</evidence>
<dbReference type="PROSITE" id="PS50110">
    <property type="entry name" value="RESPONSE_REGULATORY"/>
    <property type="match status" value="2"/>
</dbReference>
<keyword evidence="13 19" id="KW-0472">Membrane</keyword>
<dbReference type="CDD" id="cd00088">
    <property type="entry name" value="HPT"/>
    <property type="match status" value="1"/>
</dbReference>
<evidence type="ECO:0000313" key="24">
    <source>
        <dbReference type="Proteomes" id="UP000092627"/>
    </source>
</evidence>
<organism evidence="23 24">
    <name type="scientific">Marinomonas aquimarina</name>
    <dbReference type="NCBI Taxonomy" id="295068"/>
    <lineage>
        <taxon>Bacteria</taxon>
        <taxon>Pseudomonadati</taxon>
        <taxon>Pseudomonadota</taxon>
        <taxon>Gammaproteobacteria</taxon>
        <taxon>Oceanospirillales</taxon>
        <taxon>Oceanospirillaceae</taxon>
        <taxon>Marinomonas</taxon>
    </lineage>
</organism>
<dbReference type="RefSeq" id="WP_082861055.1">
    <property type="nucleotide sequence ID" value="NZ_FLOC01000007.1"/>
</dbReference>
<dbReference type="Gene3D" id="3.40.50.2300">
    <property type="match status" value="2"/>
</dbReference>
<dbReference type="InterPro" id="IPR004358">
    <property type="entry name" value="Sig_transdc_His_kin-like_C"/>
</dbReference>
<protein>
    <recommendedName>
        <fullName evidence="15">Sensory/regulatory protein RpfC</fullName>
        <ecNumber evidence="3">2.7.13.3</ecNumber>
    </recommendedName>
</protein>
<dbReference type="CDD" id="cd00082">
    <property type="entry name" value="HisKA"/>
    <property type="match status" value="1"/>
</dbReference>
<dbReference type="Pfam" id="PF00072">
    <property type="entry name" value="Response_reg"/>
    <property type="match status" value="2"/>
</dbReference>
<dbReference type="Proteomes" id="UP000092627">
    <property type="component" value="Unassembled WGS sequence"/>
</dbReference>
<sequence>MTRMGRFQSPISPLVWLMAVFSLLAIVVGASILANTAADLKKQQIDIRAQQATMIGAISELRETVPALRGRLRQALQEDINESYLDQTMMSRFEQSTNALVQAAKADSDLVELGEALRIRSHHIHNLTDNVARWYTLREELTKHSERDSLMRNSLANTDVITGMLRSLNSRHRLQEGVLLFQYRSATDSEKQDIAERYMTLRASAIESSLSSALEDILQLELALNSLPLVNSQAQLSDLLNNRISPTFERLDYAISQTQDQFPEAYRDLTRESENLKRLIYGEGFYYNQLHAVELGESGLMQERFAFMAMESQRQEISAEIEAIFSPLSRLLDNISHAVQDETHRLDIQIEQQLSSLSTTIVWVSSIISAIILLLAWAISQRVRRQVNTLIESEDRFRSMFDASPDPAWILRDNSIIECNNAAAKVLRYPSKERLLKAEMQDVSPPSQSDGNHSLTQLEILFEQVTEQGHSYQEWVFKDFHDELIYADMTMIAVVLDDQPAIICTWRNISERHKYQLSLQHYKQELEQEIAEQTKELIQAKDNAEQANHAKSDFLANMSHEIRTPMNSIIGMSYLALQTQLNERQRNYIQNVRNSAESLLAIINDILDFSKIEAGKIELENTPFYLQDVLREIANLLTIKVEERDLELIFDIDENLPQVFRGDATRLRQVLLNLGNNAVKFTPQGEVIIKARYQQHSHDQIKVSFSVTDTGIGISQENQQHLFHSFSQADTSTTRRFGGTGLGLAISKQLVELMGGEIWLESEEGQGSTFHFTVTLERVDDEIPLSQGASSLGLSIALIVDDNDSAREVLKANMEALGIPCHEASSGYDALAMIQRAEQQQHPYELVLVDWKMPDLNGIETCRQIIESSPHKYPTMIMVTAYGLEKVKQAAQGLDISGFLTKPITASSLFDSIANSFAMTNTTQSQYHSAEADQERYDDKLYDATLLLVEDNEINRELATELLTQKGIQVVVAVNGEDALVKLAEDDFDLVLMDCQMPIMDGYQATQKIRQMPQHAELPIIAMTANVLPQDVERALQAGMNDHIGKPIKIEQMFATLEKWMPAQKCHRQRAPLRHATNQVASEEAELPALPQIDTVMGLQHTQGLALYVRLLKRFVTSQVELDSTLQQLLAREQYDEATRLIHTLKGTCSTLGMVQLAELAATLERQLEHHSYSASTVQALSQELTIILDGLDTWQETTASATPPAAEVVFMSADDKRQQLMQLQDYLEQGLSEARELADSLAPQFSDRQNKASMNALSKAISVYDFDRALEHTKALLVRIKD</sequence>
<evidence type="ECO:0000259" key="20">
    <source>
        <dbReference type="PROSITE" id="PS50109"/>
    </source>
</evidence>
<evidence type="ECO:0000256" key="10">
    <source>
        <dbReference type="ARBA" id="ARBA00022840"/>
    </source>
</evidence>
<comment type="subcellular location">
    <subcellularLocation>
        <location evidence="2">Cell membrane</location>
        <topology evidence="2">Multi-pass membrane protein</topology>
    </subcellularLocation>
</comment>
<dbReference type="STRING" id="295068.MAQ5080_01465"/>
<dbReference type="PRINTS" id="PR00344">
    <property type="entry name" value="BCTRLSENSOR"/>
</dbReference>
<evidence type="ECO:0000256" key="12">
    <source>
        <dbReference type="ARBA" id="ARBA00023012"/>
    </source>
</evidence>
<comment type="catalytic activity">
    <reaction evidence="1">
        <text>ATP + protein L-histidine = ADP + protein N-phospho-L-histidine.</text>
        <dbReference type="EC" id="2.7.13.3"/>
    </reaction>
</comment>
<dbReference type="SMART" id="SM00448">
    <property type="entry name" value="REC"/>
    <property type="match status" value="2"/>
</dbReference>
<dbReference type="Gene3D" id="1.10.287.130">
    <property type="match status" value="1"/>
</dbReference>
<dbReference type="PANTHER" id="PTHR45339">
    <property type="entry name" value="HYBRID SIGNAL TRANSDUCTION HISTIDINE KINASE J"/>
    <property type="match status" value="1"/>
</dbReference>
<dbReference type="NCBIfam" id="TIGR00229">
    <property type="entry name" value="sensory_box"/>
    <property type="match status" value="1"/>
</dbReference>
<evidence type="ECO:0000256" key="16">
    <source>
        <dbReference type="PROSITE-ProRule" id="PRU00110"/>
    </source>
</evidence>
<dbReference type="PROSITE" id="PS50894">
    <property type="entry name" value="HPT"/>
    <property type="match status" value="1"/>
</dbReference>
<evidence type="ECO:0000256" key="14">
    <source>
        <dbReference type="ARBA" id="ARBA00064003"/>
    </source>
</evidence>
<accession>A0A1A8TBV7</accession>
<proteinExistence type="predicted"/>
<keyword evidence="11 19" id="KW-1133">Transmembrane helix</keyword>
<dbReference type="Gene3D" id="3.30.565.10">
    <property type="entry name" value="Histidine kinase-like ATPase, C-terminal domain"/>
    <property type="match status" value="1"/>
</dbReference>
<dbReference type="InterPro" id="IPR005467">
    <property type="entry name" value="His_kinase_dom"/>
</dbReference>
<dbReference type="InterPro" id="IPR036890">
    <property type="entry name" value="HATPase_C_sf"/>
</dbReference>
<evidence type="ECO:0000256" key="19">
    <source>
        <dbReference type="SAM" id="Phobius"/>
    </source>
</evidence>
<dbReference type="CDD" id="cd17546">
    <property type="entry name" value="REC_hyHK_CKI1_RcsC-like"/>
    <property type="match status" value="2"/>
</dbReference>
<evidence type="ECO:0000256" key="18">
    <source>
        <dbReference type="SAM" id="Coils"/>
    </source>
</evidence>
<dbReference type="EC" id="2.7.13.3" evidence="3"/>
<evidence type="ECO:0000256" key="13">
    <source>
        <dbReference type="ARBA" id="ARBA00023136"/>
    </source>
</evidence>
<dbReference type="Pfam" id="PF01627">
    <property type="entry name" value="Hpt"/>
    <property type="match status" value="1"/>
</dbReference>
<dbReference type="InterPro" id="IPR011006">
    <property type="entry name" value="CheY-like_superfamily"/>
</dbReference>
<reference evidence="23 24" key="1">
    <citation type="submission" date="2016-06" db="EMBL/GenBank/DDBJ databases">
        <authorList>
            <person name="Kjaerup R.B."/>
            <person name="Dalgaard T.S."/>
            <person name="Juul-Madsen H.R."/>
        </authorList>
    </citation>
    <scope>NUCLEOTIDE SEQUENCE [LARGE SCALE GENOMIC DNA]</scope>
    <source>
        <strain evidence="23 24">CECT 5080</strain>
    </source>
</reference>
<keyword evidence="8" id="KW-0547">Nucleotide-binding</keyword>
<feature type="modified residue" description="4-aspartylphosphate" evidence="17">
    <location>
        <position position="994"/>
    </location>
</feature>
<evidence type="ECO:0000256" key="8">
    <source>
        <dbReference type="ARBA" id="ARBA00022741"/>
    </source>
</evidence>
<evidence type="ECO:0000256" key="11">
    <source>
        <dbReference type="ARBA" id="ARBA00022989"/>
    </source>
</evidence>
<evidence type="ECO:0000256" key="7">
    <source>
        <dbReference type="ARBA" id="ARBA00022692"/>
    </source>
</evidence>
<evidence type="ECO:0000256" key="9">
    <source>
        <dbReference type="ARBA" id="ARBA00022777"/>
    </source>
</evidence>
<keyword evidence="4" id="KW-1003">Cell membrane</keyword>
<feature type="modified residue" description="4-aspartylphosphate" evidence="17">
    <location>
        <position position="850"/>
    </location>
</feature>
<dbReference type="SUPFAM" id="SSF55874">
    <property type="entry name" value="ATPase domain of HSP90 chaperone/DNA topoisomerase II/histidine kinase"/>
    <property type="match status" value="1"/>
</dbReference>
<keyword evidence="9 23" id="KW-0418">Kinase</keyword>
<dbReference type="EMBL" id="FLOC01000007">
    <property type="protein sequence ID" value="SBS29664.1"/>
    <property type="molecule type" value="Genomic_DNA"/>
</dbReference>
<feature type="domain" description="Response regulatory" evidence="21">
    <location>
        <begin position="796"/>
        <end position="917"/>
    </location>
</feature>
<evidence type="ECO:0000313" key="23">
    <source>
        <dbReference type="EMBL" id="SBS29664.1"/>
    </source>
</evidence>
<dbReference type="GO" id="GO:0005886">
    <property type="term" value="C:plasma membrane"/>
    <property type="evidence" value="ECO:0007669"/>
    <property type="project" value="UniProtKB-SubCell"/>
</dbReference>